<feature type="region of interest" description="Disordered" evidence="1">
    <location>
        <begin position="1"/>
        <end position="27"/>
    </location>
</feature>
<evidence type="ECO:0000313" key="3">
    <source>
        <dbReference type="Proteomes" id="UP000540989"/>
    </source>
</evidence>
<evidence type="ECO:0000313" key="2">
    <source>
        <dbReference type="EMBL" id="MBB5055553.1"/>
    </source>
</evidence>
<proteinExistence type="predicted"/>
<dbReference type="RefSeq" id="WP_221312407.1">
    <property type="nucleotide sequence ID" value="NZ_JACHIP010000001.1"/>
</dbReference>
<organism evidence="2 3">
    <name type="scientific">Granulicella aggregans</name>
    <dbReference type="NCBI Taxonomy" id="474949"/>
    <lineage>
        <taxon>Bacteria</taxon>
        <taxon>Pseudomonadati</taxon>
        <taxon>Acidobacteriota</taxon>
        <taxon>Terriglobia</taxon>
        <taxon>Terriglobales</taxon>
        <taxon>Acidobacteriaceae</taxon>
        <taxon>Granulicella</taxon>
    </lineage>
</organism>
<dbReference type="InterPro" id="IPR025528">
    <property type="entry name" value="BrnA_antitoxin"/>
</dbReference>
<gene>
    <name evidence="2" type="ORF">HDF16_000222</name>
</gene>
<dbReference type="EMBL" id="JACHIP010000001">
    <property type="protein sequence ID" value="MBB5055553.1"/>
    <property type="molecule type" value="Genomic_DNA"/>
</dbReference>
<protein>
    <submittedName>
        <fullName evidence="2">Uncharacterized protein (DUF4415 family)</fullName>
    </submittedName>
</protein>
<dbReference type="Proteomes" id="UP000540989">
    <property type="component" value="Unassembled WGS sequence"/>
</dbReference>
<sequence>MRHSATQIKRLRSSGADKTSAKAPEAESLGAEFWSKARVVMPRVKTSVHLRLDSDVVEWFRANGKGHLTRMNAVLRAYVDAQK</sequence>
<reference evidence="2 3" key="1">
    <citation type="submission" date="2020-08" db="EMBL/GenBank/DDBJ databases">
        <title>Genomic Encyclopedia of Type Strains, Phase IV (KMG-V): Genome sequencing to study the core and pangenomes of soil and plant-associated prokaryotes.</title>
        <authorList>
            <person name="Whitman W."/>
        </authorList>
    </citation>
    <scope>NUCLEOTIDE SEQUENCE [LARGE SCALE GENOMIC DNA]</scope>
    <source>
        <strain evidence="2 3">M8UP14</strain>
    </source>
</reference>
<dbReference type="Pfam" id="PF14384">
    <property type="entry name" value="BrnA_antitoxin"/>
    <property type="match status" value="1"/>
</dbReference>
<comment type="caution">
    <text evidence="2">The sequence shown here is derived from an EMBL/GenBank/DDBJ whole genome shotgun (WGS) entry which is preliminary data.</text>
</comment>
<evidence type="ECO:0000256" key="1">
    <source>
        <dbReference type="SAM" id="MobiDB-lite"/>
    </source>
</evidence>
<keyword evidence="3" id="KW-1185">Reference proteome</keyword>
<name>A0A7W7Z942_9BACT</name>
<accession>A0A7W7Z942</accession>
<dbReference type="AlphaFoldDB" id="A0A7W7Z942"/>